<evidence type="ECO:0000313" key="1">
    <source>
        <dbReference type="Proteomes" id="UP000515211"/>
    </source>
</evidence>
<sequence>MFSVGEFCYQYLEQQTGDGYPVVNIRYSGPNDPLPFEHKAVVQQFGEETDIDSIKEWYRRQVTCNSLHESCLKMNYLHISERRAITHFYQESLSSWMEKKLKNPPATATDWWGHIRQDFEQIFKPIFATLKNMFLQNDYHGKLTAHSIKVEYPWPEQPEQLRGVLTDMDSPRVYDTSVVDKQKGDVEALRSIISDVINSFGVVTDIVDVEMFHQLDFLQEKYAHREITPLAIRWGMNPVLFWTIPKQIQFLNTVYWLIYRNGILSNPVYDCVFDSFPPWAFQDNRHPALSRVYNYGVQEHPGQYSANESIVKYYRNCIQHFDYQKAKTANSLSAIHKLFIRHYQIILPSIILTEKICGGRTKNMTAFDKRLFYLYVEGIDI</sequence>
<dbReference type="AlphaFoldDB" id="A0A9C6TLT5"/>
<dbReference type="Proteomes" id="UP000515211">
    <property type="component" value="Chromosome 6"/>
</dbReference>
<name>A0A9C6TLT5_ARADU</name>
<evidence type="ECO:0000313" key="2">
    <source>
        <dbReference type="RefSeq" id="XP_052118725.1"/>
    </source>
</evidence>
<dbReference type="RefSeq" id="XP_052118725.1">
    <property type="nucleotide sequence ID" value="XM_052262765.1"/>
</dbReference>
<proteinExistence type="predicted"/>
<accession>A0A9C6TLT5</accession>
<dbReference type="GeneID" id="107495904"/>
<reference evidence="2" key="2">
    <citation type="submission" date="2025-08" db="UniProtKB">
        <authorList>
            <consortium name="RefSeq"/>
        </authorList>
    </citation>
    <scope>IDENTIFICATION</scope>
    <source>
        <tissue evidence="2">Whole plant</tissue>
    </source>
</reference>
<gene>
    <name evidence="2" type="primary">LOC107495904</name>
</gene>
<protein>
    <submittedName>
        <fullName evidence="2">Uncharacterized protein LOC107495904</fullName>
    </submittedName>
</protein>
<reference evidence="1" key="1">
    <citation type="journal article" date="2016" name="Nat. Genet.">
        <title>The genome sequences of Arachis duranensis and Arachis ipaensis, the diploid ancestors of cultivated peanut.</title>
        <authorList>
            <person name="Bertioli D.J."/>
            <person name="Cannon S.B."/>
            <person name="Froenicke L."/>
            <person name="Huang G."/>
            <person name="Farmer A.D."/>
            <person name="Cannon E.K."/>
            <person name="Liu X."/>
            <person name="Gao D."/>
            <person name="Clevenger J."/>
            <person name="Dash S."/>
            <person name="Ren L."/>
            <person name="Moretzsohn M.C."/>
            <person name="Shirasawa K."/>
            <person name="Huang W."/>
            <person name="Vidigal B."/>
            <person name="Abernathy B."/>
            <person name="Chu Y."/>
            <person name="Niederhuth C.E."/>
            <person name="Umale P."/>
            <person name="Araujo A.C."/>
            <person name="Kozik A."/>
            <person name="Kim K.D."/>
            <person name="Burow M.D."/>
            <person name="Varshney R.K."/>
            <person name="Wang X."/>
            <person name="Zhang X."/>
            <person name="Barkley N."/>
            <person name="Guimaraes P.M."/>
            <person name="Isobe S."/>
            <person name="Guo B."/>
            <person name="Liao B."/>
            <person name="Stalker H.T."/>
            <person name="Schmitz R.J."/>
            <person name="Scheffler B.E."/>
            <person name="Leal-Bertioli S.C."/>
            <person name="Xun X."/>
            <person name="Jackson S.A."/>
            <person name="Michelmore R."/>
            <person name="Ozias-Akins P."/>
        </authorList>
    </citation>
    <scope>NUCLEOTIDE SEQUENCE [LARGE SCALE GENOMIC DNA]</scope>
    <source>
        <strain evidence="1">cv. V14167</strain>
    </source>
</reference>
<dbReference type="KEGG" id="adu:107495904"/>
<organism evidence="1 2">
    <name type="scientific">Arachis duranensis</name>
    <name type="common">Wild peanut</name>
    <dbReference type="NCBI Taxonomy" id="130453"/>
    <lineage>
        <taxon>Eukaryota</taxon>
        <taxon>Viridiplantae</taxon>
        <taxon>Streptophyta</taxon>
        <taxon>Embryophyta</taxon>
        <taxon>Tracheophyta</taxon>
        <taxon>Spermatophyta</taxon>
        <taxon>Magnoliopsida</taxon>
        <taxon>eudicotyledons</taxon>
        <taxon>Gunneridae</taxon>
        <taxon>Pentapetalae</taxon>
        <taxon>rosids</taxon>
        <taxon>fabids</taxon>
        <taxon>Fabales</taxon>
        <taxon>Fabaceae</taxon>
        <taxon>Papilionoideae</taxon>
        <taxon>50 kb inversion clade</taxon>
        <taxon>dalbergioids sensu lato</taxon>
        <taxon>Dalbergieae</taxon>
        <taxon>Pterocarpus clade</taxon>
        <taxon>Arachis</taxon>
    </lineage>
</organism>
<keyword evidence="1" id="KW-1185">Reference proteome</keyword>